<name>A0ABU6ALW0_9NOCA</name>
<protein>
    <submittedName>
        <fullName evidence="2">Uncharacterized protein</fullName>
    </submittedName>
</protein>
<evidence type="ECO:0000256" key="1">
    <source>
        <dbReference type="SAM" id="Phobius"/>
    </source>
</evidence>
<keyword evidence="1" id="KW-0472">Membrane</keyword>
<keyword evidence="3" id="KW-1185">Reference proteome</keyword>
<dbReference type="Proteomes" id="UP001348098">
    <property type="component" value="Unassembled WGS sequence"/>
</dbReference>
<dbReference type="RefSeq" id="WP_195080797.1">
    <property type="nucleotide sequence ID" value="NZ_JAYESH010000014.1"/>
</dbReference>
<feature type="transmembrane region" description="Helical" evidence="1">
    <location>
        <begin position="6"/>
        <end position="24"/>
    </location>
</feature>
<evidence type="ECO:0000313" key="3">
    <source>
        <dbReference type="Proteomes" id="UP001348098"/>
    </source>
</evidence>
<comment type="caution">
    <text evidence="2">The sequence shown here is derived from an EMBL/GenBank/DDBJ whole genome shotgun (WGS) entry which is preliminary data.</text>
</comment>
<proteinExistence type="predicted"/>
<accession>A0ABU6ALW0</accession>
<gene>
    <name evidence="2" type="ORF">U3653_00355</name>
</gene>
<reference evidence="2 3" key="1">
    <citation type="submission" date="2023-12" db="EMBL/GenBank/DDBJ databases">
        <title>novel species in genus Nocarida.</title>
        <authorList>
            <person name="Li Z."/>
        </authorList>
    </citation>
    <scope>NUCLEOTIDE SEQUENCE [LARGE SCALE GENOMIC DNA]</scope>
    <source>
        <strain evidence="2 3">CDC186</strain>
    </source>
</reference>
<keyword evidence="1" id="KW-0812">Transmembrane</keyword>
<dbReference type="EMBL" id="JAYKYQ010000001">
    <property type="protein sequence ID" value="MEB3508460.1"/>
    <property type="molecule type" value="Genomic_DNA"/>
</dbReference>
<keyword evidence="1" id="KW-1133">Transmembrane helix</keyword>
<sequence>MGVLIVMIFVSVVVLMAVVIPLSIRAEKSRKAAIRQWAAANGWTFAESGRAQWTARLPGHNSRGLGVILSRQLGGRWVTVAEYSYRTTSSSSSSTTGTTTTTTTTHNFVVALVLLDRMYPPIGVVPRGLLSQMGRALFGDKPTATGNALFDSRYKVVTADPGCAKALLGPPLIGAHVARAVPPWTLAGAELLTYVRTSGALRDPTTIPGYVAPLLHVAELLGRRDIDLARAHELR</sequence>
<organism evidence="2 3">
    <name type="scientific">Nocardia implantans</name>
    <dbReference type="NCBI Taxonomy" id="3108168"/>
    <lineage>
        <taxon>Bacteria</taxon>
        <taxon>Bacillati</taxon>
        <taxon>Actinomycetota</taxon>
        <taxon>Actinomycetes</taxon>
        <taxon>Mycobacteriales</taxon>
        <taxon>Nocardiaceae</taxon>
        <taxon>Nocardia</taxon>
    </lineage>
</organism>
<evidence type="ECO:0000313" key="2">
    <source>
        <dbReference type="EMBL" id="MEB3508460.1"/>
    </source>
</evidence>